<keyword evidence="10" id="KW-0998">Cell outer membrane</keyword>
<dbReference type="EMBL" id="CP090641">
    <property type="protein sequence ID" value="WFN21897.1"/>
    <property type="molecule type" value="Genomic_DNA"/>
</dbReference>
<evidence type="ECO:0000259" key="12">
    <source>
        <dbReference type="Pfam" id="PF13609"/>
    </source>
</evidence>
<dbReference type="CDD" id="cd00342">
    <property type="entry name" value="gram_neg_porins"/>
    <property type="match status" value="1"/>
</dbReference>
<dbReference type="GO" id="GO:0015288">
    <property type="term" value="F:porin activity"/>
    <property type="evidence" value="ECO:0007669"/>
    <property type="project" value="UniProtKB-KW"/>
</dbReference>
<keyword evidence="9" id="KW-0472">Membrane</keyword>
<accession>A0A1E3FHZ4</accession>
<dbReference type="SUPFAM" id="SSF56935">
    <property type="entry name" value="Porins"/>
    <property type="match status" value="1"/>
</dbReference>
<feature type="signal peptide" evidence="11">
    <location>
        <begin position="1"/>
        <end position="20"/>
    </location>
</feature>
<evidence type="ECO:0000313" key="13">
    <source>
        <dbReference type="EMBL" id="MBK1931070.1"/>
    </source>
</evidence>
<keyword evidence="8" id="KW-0626">Porin</keyword>
<evidence type="ECO:0000256" key="5">
    <source>
        <dbReference type="ARBA" id="ARBA00022692"/>
    </source>
</evidence>
<evidence type="ECO:0000256" key="4">
    <source>
        <dbReference type="ARBA" id="ARBA00022452"/>
    </source>
</evidence>
<keyword evidence="5" id="KW-0812">Transmembrane</keyword>
<gene>
    <name evidence="14" type="ORF">J4M89_23555</name>
    <name evidence="13" type="ORF">JIN94_14380</name>
    <name evidence="15" type="ORF">LXE91_24895</name>
</gene>
<evidence type="ECO:0000256" key="1">
    <source>
        <dbReference type="ARBA" id="ARBA00004571"/>
    </source>
</evidence>
<evidence type="ECO:0000256" key="8">
    <source>
        <dbReference type="ARBA" id="ARBA00023114"/>
    </source>
</evidence>
<reference evidence="14 17" key="2">
    <citation type="submission" date="2021-03" db="EMBL/GenBank/DDBJ databases">
        <title>Clinical course, treatment and visual outcome of an outbreak of Burkholderia contaminans endophthalmitis following cataract surgery.</title>
        <authorList>
            <person name="Lind C."/>
            <person name="Olsen K."/>
            <person name="Angelsen N.K."/>
            <person name="Krefting E.A."/>
            <person name="Fossen K."/>
            <person name="Gravningen K."/>
            <person name="Depoorter E."/>
            <person name="Vandamme P."/>
            <person name="Bertelsen G."/>
        </authorList>
    </citation>
    <scope>NUCLEOTIDE SEQUENCE [LARGE SCALE GENOMIC DNA]</scope>
    <source>
        <strain evidence="14 17">51242556</strain>
    </source>
</reference>
<dbReference type="InterPro" id="IPR050298">
    <property type="entry name" value="Gram-neg_bact_OMP"/>
</dbReference>
<dbReference type="RefSeq" id="WP_039349506.1">
    <property type="nucleotide sequence ID" value="NZ_AP018357.1"/>
</dbReference>
<dbReference type="Gene3D" id="2.40.160.10">
    <property type="entry name" value="Porin"/>
    <property type="match status" value="1"/>
</dbReference>
<dbReference type="PANTHER" id="PTHR34501:SF9">
    <property type="entry name" value="MAJOR OUTER MEMBRANE PROTEIN P.IA"/>
    <property type="match status" value="1"/>
</dbReference>
<dbReference type="Proteomes" id="UP000664048">
    <property type="component" value="Unassembled WGS sequence"/>
</dbReference>
<dbReference type="InterPro" id="IPR033900">
    <property type="entry name" value="Gram_neg_porin_domain"/>
</dbReference>
<proteinExistence type="predicted"/>
<evidence type="ECO:0000256" key="2">
    <source>
        <dbReference type="ARBA" id="ARBA00011233"/>
    </source>
</evidence>
<dbReference type="PANTHER" id="PTHR34501">
    <property type="entry name" value="PROTEIN YDDL-RELATED"/>
    <property type="match status" value="1"/>
</dbReference>
<dbReference type="EMBL" id="JAENIB010000004">
    <property type="protein sequence ID" value="MBK1931070.1"/>
    <property type="molecule type" value="Genomic_DNA"/>
</dbReference>
<feature type="chain" id="PRO_5044556873" evidence="11">
    <location>
        <begin position="21"/>
        <end position="377"/>
    </location>
</feature>
<evidence type="ECO:0000256" key="11">
    <source>
        <dbReference type="SAM" id="SignalP"/>
    </source>
</evidence>
<sequence length="377" mass="38990">MQKSLSVAAATFIFSTVASAQGSVTLYGVLDEGLNFTNNAGGAKAYQMSTADLGVSRFGLKGSEELGGGLHGIFQLDNGFDINNGRLSYGGRLFGYNAYVGLQSDALGSLTLGRQFDSITDVLGPLTANGNWAGTLFSHPLDNDNTDATFHVDNAVKYTSGTYGGFSATAMYGFSNQAGGFALNRAVMAGIKYTYDTLTVGAIYADLSSPGASQTGALTTDDAGFVAGNQKIYGIGANYGIGPATLGLVYTHTSVSRPASSIWVGDLGTSNGSTRFDNVEGNVKYDISPAFSVGGMYTYTRASVSSGGGASSIHWNEGGVMASYSLSKRTVLYAQAVYQKVSGATGTVLDNAFIVGSAGVSSNSHQVVSRVAMMHTF</sequence>
<evidence type="ECO:0000313" key="18">
    <source>
        <dbReference type="Proteomes" id="UP001220209"/>
    </source>
</evidence>
<keyword evidence="7" id="KW-0406">Ion transport</keyword>
<evidence type="ECO:0000256" key="7">
    <source>
        <dbReference type="ARBA" id="ARBA00023065"/>
    </source>
</evidence>
<dbReference type="GO" id="GO:0046930">
    <property type="term" value="C:pore complex"/>
    <property type="evidence" value="ECO:0007669"/>
    <property type="project" value="UniProtKB-KW"/>
</dbReference>
<evidence type="ECO:0000256" key="6">
    <source>
        <dbReference type="ARBA" id="ARBA00022729"/>
    </source>
</evidence>
<dbReference type="EMBL" id="JAGEMX010000007">
    <property type="protein sequence ID" value="MBO1832363.1"/>
    <property type="molecule type" value="Genomic_DNA"/>
</dbReference>
<evidence type="ECO:0000256" key="9">
    <source>
        <dbReference type="ARBA" id="ARBA00023136"/>
    </source>
</evidence>
<keyword evidence="3" id="KW-0813">Transport</keyword>
<dbReference type="AlphaFoldDB" id="A0A1E3FHZ4"/>
<dbReference type="GO" id="GO:0009279">
    <property type="term" value="C:cell outer membrane"/>
    <property type="evidence" value="ECO:0007669"/>
    <property type="project" value="UniProtKB-SubCell"/>
</dbReference>
<protein>
    <submittedName>
        <fullName evidence="13">Porin</fullName>
    </submittedName>
</protein>
<dbReference type="InterPro" id="IPR002299">
    <property type="entry name" value="Porin_Neis"/>
</dbReference>
<dbReference type="GO" id="GO:0006811">
    <property type="term" value="P:monoatomic ion transport"/>
    <property type="evidence" value="ECO:0007669"/>
    <property type="project" value="UniProtKB-KW"/>
</dbReference>
<evidence type="ECO:0000313" key="15">
    <source>
        <dbReference type="EMBL" id="WFN21897.1"/>
    </source>
</evidence>
<organism evidence="13 16">
    <name type="scientific">Burkholderia contaminans</name>
    <dbReference type="NCBI Taxonomy" id="488447"/>
    <lineage>
        <taxon>Bacteria</taxon>
        <taxon>Pseudomonadati</taxon>
        <taxon>Pseudomonadota</taxon>
        <taxon>Betaproteobacteria</taxon>
        <taxon>Burkholderiales</taxon>
        <taxon>Burkholderiaceae</taxon>
        <taxon>Burkholderia</taxon>
        <taxon>Burkholderia cepacia complex</taxon>
    </lineage>
</organism>
<reference evidence="15 18" key="3">
    <citation type="submission" date="2021-12" db="EMBL/GenBank/DDBJ databases">
        <title>Genomic and phenotypic characterization of three Burkholderia contaminans isolates recovered from different sources.</title>
        <authorList>
            <person name="Lopez De Volder A."/>
            <person name="Fan Y."/>
            <person name="Nunvar J."/>
            <person name="Herrera T."/>
            <person name="Timp W."/>
            <person name="Degrossi J."/>
        </authorList>
    </citation>
    <scope>NUCLEOTIDE SEQUENCE [LARGE SCALE GENOMIC DNA]</scope>
    <source>
        <strain evidence="15 18">LMG 23361</strain>
    </source>
</reference>
<keyword evidence="6 11" id="KW-0732">Signal</keyword>
<dbReference type="Proteomes" id="UP001220209">
    <property type="component" value="Chromosome 2"/>
</dbReference>
<dbReference type="PRINTS" id="PR00184">
    <property type="entry name" value="NEISSPPORIN"/>
</dbReference>
<reference evidence="13" key="1">
    <citation type="submission" date="2021-01" db="EMBL/GenBank/DDBJ databases">
        <title>Outbreak of Burkholderia contaminns endophthalmitis traced to a clinical ventilation system.</title>
        <authorList>
            <person name="Lipuma J."/>
            <person name="Spilker T."/>
            <person name="Kratholm J."/>
        </authorList>
    </citation>
    <scope>NUCLEOTIDE SEQUENCE</scope>
    <source>
        <strain evidence="13">HI4954</strain>
    </source>
</reference>
<dbReference type="Proteomes" id="UP000611459">
    <property type="component" value="Unassembled WGS sequence"/>
</dbReference>
<comment type="subunit">
    <text evidence="2">Homotrimer.</text>
</comment>
<dbReference type="GeneID" id="93188650"/>
<evidence type="ECO:0000313" key="16">
    <source>
        <dbReference type="Proteomes" id="UP000611459"/>
    </source>
</evidence>
<evidence type="ECO:0000313" key="14">
    <source>
        <dbReference type="EMBL" id="MBO1832363.1"/>
    </source>
</evidence>
<evidence type="ECO:0000256" key="10">
    <source>
        <dbReference type="ARBA" id="ARBA00023237"/>
    </source>
</evidence>
<keyword evidence="4" id="KW-1134">Transmembrane beta strand</keyword>
<dbReference type="InterPro" id="IPR023614">
    <property type="entry name" value="Porin_dom_sf"/>
</dbReference>
<evidence type="ECO:0000313" key="17">
    <source>
        <dbReference type="Proteomes" id="UP000664048"/>
    </source>
</evidence>
<name>A0A1E3FHZ4_9BURK</name>
<evidence type="ECO:0000256" key="3">
    <source>
        <dbReference type="ARBA" id="ARBA00022448"/>
    </source>
</evidence>
<keyword evidence="17" id="KW-1185">Reference proteome</keyword>
<dbReference type="Pfam" id="PF13609">
    <property type="entry name" value="Porin_4"/>
    <property type="match status" value="1"/>
</dbReference>
<feature type="domain" description="Porin" evidence="12">
    <location>
        <begin position="8"/>
        <end position="342"/>
    </location>
</feature>
<comment type="subcellular location">
    <subcellularLocation>
        <location evidence="1">Cell outer membrane</location>
        <topology evidence="1">Multi-pass membrane protein</topology>
    </subcellularLocation>
</comment>
<dbReference type="OrthoDB" id="8982743at2"/>